<organism evidence="1 2">
    <name type="scientific">Pseudovirgaria hyperparasitica</name>
    <dbReference type="NCBI Taxonomy" id="470096"/>
    <lineage>
        <taxon>Eukaryota</taxon>
        <taxon>Fungi</taxon>
        <taxon>Dikarya</taxon>
        <taxon>Ascomycota</taxon>
        <taxon>Pezizomycotina</taxon>
        <taxon>Dothideomycetes</taxon>
        <taxon>Dothideomycetes incertae sedis</taxon>
        <taxon>Acrospermales</taxon>
        <taxon>Acrospermaceae</taxon>
        <taxon>Pseudovirgaria</taxon>
    </lineage>
</organism>
<dbReference type="RefSeq" id="XP_033605777.1">
    <property type="nucleotide sequence ID" value="XM_033746349.1"/>
</dbReference>
<gene>
    <name evidence="1" type="ORF">EJ05DRAFT_496152</name>
</gene>
<evidence type="ECO:0000313" key="2">
    <source>
        <dbReference type="Proteomes" id="UP000799437"/>
    </source>
</evidence>
<reference evidence="1" key="1">
    <citation type="journal article" date="2020" name="Stud. Mycol.">
        <title>101 Dothideomycetes genomes: a test case for predicting lifestyles and emergence of pathogens.</title>
        <authorList>
            <person name="Haridas S."/>
            <person name="Albert R."/>
            <person name="Binder M."/>
            <person name="Bloem J."/>
            <person name="Labutti K."/>
            <person name="Salamov A."/>
            <person name="Andreopoulos B."/>
            <person name="Baker S."/>
            <person name="Barry K."/>
            <person name="Bills G."/>
            <person name="Bluhm B."/>
            <person name="Cannon C."/>
            <person name="Castanera R."/>
            <person name="Culley D."/>
            <person name="Daum C."/>
            <person name="Ezra D."/>
            <person name="Gonzalez J."/>
            <person name="Henrissat B."/>
            <person name="Kuo A."/>
            <person name="Liang C."/>
            <person name="Lipzen A."/>
            <person name="Lutzoni F."/>
            <person name="Magnuson J."/>
            <person name="Mondo S."/>
            <person name="Nolan M."/>
            <person name="Ohm R."/>
            <person name="Pangilinan J."/>
            <person name="Park H.-J."/>
            <person name="Ramirez L."/>
            <person name="Alfaro M."/>
            <person name="Sun H."/>
            <person name="Tritt A."/>
            <person name="Yoshinaga Y."/>
            <person name="Zwiers L.-H."/>
            <person name="Turgeon B."/>
            <person name="Goodwin S."/>
            <person name="Spatafora J."/>
            <person name="Crous P."/>
            <person name="Grigoriev I."/>
        </authorList>
    </citation>
    <scope>NUCLEOTIDE SEQUENCE</scope>
    <source>
        <strain evidence="1">CBS 121739</strain>
    </source>
</reference>
<protein>
    <submittedName>
        <fullName evidence="1">Uncharacterized protein</fullName>
    </submittedName>
</protein>
<dbReference type="GeneID" id="54487403"/>
<keyword evidence="2" id="KW-1185">Reference proteome</keyword>
<name>A0A6A6WMG9_9PEZI</name>
<dbReference type="Proteomes" id="UP000799437">
    <property type="component" value="Unassembled WGS sequence"/>
</dbReference>
<dbReference type="AlphaFoldDB" id="A0A6A6WMG9"/>
<accession>A0A6A6WMG9</accession>
<dbReference type="EMBL" id="ML996565">
    <property type="protein sequence ID" value="KAF2763326.1"/>
    <property type="molecule type" value="Genomic_DNA"/>
</dbReference>
<sequence length="474" mass="54622">MAAHNQTSALKVMDNHADRKHISLSCLSNELLFRIFRHFEASDDESPDLANTKTLCALCKVSTRVHLIAQDLLYRHCWLYFDVPDSDKRVRDAARFSDVNSFIRTLAWRPQLYRLVRSVHCRLADVFAEGWTAVNDLLAQLPNIRFVTLESTYMWSTPRPGVQKAYMPDFLAVNPAPMLDTFQITGGITDMSGFLRLMTTGTIQSLIMHDFSATHVPQACRNMQDSTHLPSLTIRRTRLAVNVLHALISRTPYLKHLIVDNAFWHEPVAYETARPRRSREWRPSLIYVAIAQVRDTLETLTISETVGNWNHRESYSMNFQDFSRLRRLSVTSICFFGFETVYFAVPSASSHCSLRVPRGREKRGFWALLPPHLESLTLQFPHSTGMFYDDFSGAEDFYGRDSQPVEEYEWVEEIAAHKTSHVPCLKEIRLLELPLGYETGLSHSWVQPYSVQRAYAEHHIELEVKLRTYPKPLG</sequence>
<evidence type="ECO:0000313" key="1">
    <source>
        <dbReference type="EMBL" id="KAF2763326.1"/>
    </source>
</evidence>
<dbReference type="OrthoDB" id="3522729at2759"/>
<proteinExistence type="predicted"/>